<dbReference type="VEuPathDB" id="FungiDB:SPPG_05058"/>
<feature type="transmembrane region" description="Helical" evidence="7">
    <location>
        <begin position="179"/>
        <end position="201"/>
    </location>
</feature>
<evidence type="ECO:0000256" key="3">
    <source>
        <dbReference type="ARBA" id="ARBA00022692"/>
    </source>
</evidence>
<feature type="transmembrane region" description="Helical" evidence="7">
    <location>
        <begin position="359"/>
        <end position="378"/>
    </location>
</feature>
<keyword evidence="3 7" id="KW-0812">Transmembrane</keyword>
<keyword evidence="4 7" id="KW-1133">Transmembrane helix</keyword>
<comment type="subcellular location">
    <subcellularLocation>
        <location evidence="1">Membrane</location>
        <topology evidence="1">Multi-pass membrane protein</topology>
    </subcellularLocation>
</comment>
<dbReference type="InParanoid" id="A0A0L0HDZ6"/>
<dbReference type="RefSeq" id="XP_016607715.1">
    <property type="nucleotide sequence ID" value="XM_016753293.1"/>
</dbReference>
<dbReference type="EMBL" id="KQ257457">
    <property type="protein sequence ID" value="KNC99675.1"/>
    <property type="molecule type" value="Genomic_DNA"/>
</dbReference>
<dbReference type="OMA" id="EWYVNIS"/>
<dbReference type="OrthoDB" id="196650at2759"/>
<feature type="transmembrane region" description="Helical" evidence="7">
    <location>
        <begin position="146"/>
        <end position="167"/>
    </location>
</feature>
<protein>
    <recommendedName>
        <fullName evidence="8">Major facilitator superfamily (MFS) profile domain-containing protein</fullName>
    </recommendedName>
</protein>
<evidence type="ECO:0000256" key="2">
    <source>
        <dbReference type="ARBA" id="ARBA00022448"/>
    </source>
</evidence>
<dbReference type="InterPro" id="IPR005829">
    <property type="entry name" value="Sugar_transporter_CS"/>
</dbReference>
<evidence type="ECO:0000256" key="1">
    <source>
        <dbReference type="ARBA" id="ARBA00004141"/>
    </source>
</evidence>
<feature type="region of interest" description="Disordered" evidence="6">
    <location>
        <begin position="250"/>
        <end position="274"/>
    </location>
</feature>
<feature type="domain" description="Major facilitator superfamily (MFS) profile" evidence="8">
    <location>
        <begin position="24"/>
        <end position="487"/>
    </location>
</feature>
<evidence type="ECO:0000256" key="6">
    <source>
        <dbReference type="SAM" id="MobiDB-lite"/>
    </source>
</evidence>
<proteinExistence type="predicted"/>
<dbReference type="SUPFAM" id="SSF103473">
    <property type="entry name" value="MFS general substrate transporter"/>
    <property type="match status" value="1"/>
</dbReference>
<feature type="transmembrane region" description="Helical" evidence="7">
    <location>
        <begin position="329"/>
        <end position="347"/>
    </location>
</feature>
<sequence>MGHRVSWKELPANSPERQQFVRKTLTTVFCALLIDILAFTIILPLFPRLLEHYEQVDGANESSTYFRMRTVIQSFRDMLGVSGSRLDIILFGGALGSLFSFLQFISSPIIGRLSDKYGRRSVLLLSMLGNGVSMLLWIFSGSFTTFVWSRIIGGLTEGNVQMSIAMISDVTTPETRSRGLALVGIAFSLGFTVGPPLGAYFTSFDLIELIPALEGLPINRYSSPALFAFILIVIETIYLGVSLPETINFRSSSDKRSSDAAASPRRSARLANKANPAVASAGKAMSKSDRKLWALSLIHFLFLFFFSGMEFTLTFLTHDRFGFSHGQQGRLLAFIGVLSALVQGGYTRRVAHKRVHERTLVAQGIAACGIGLAVLGVQAYSLGWLYLGAAFLAFTSGTVVTGLTSLVSYETGAGEKTVDATAEDNSDRGQVLGKFRSVGQLGRSLGPIFACTNYWILGSSAAYSGAAFAMGALVVLVMTFAPGPPKKIAPEVRVQQRAGVDDLISPISVTEGAAIQGSTTTRRVRGKSMEH</sequence>
<feature type="transmembrane region" description="Helical" evidence="7">
    <location>
        <begin position="221"/>
        <end position="241"/>
    </location>
</feature>
<feature type="transmembrane region" description="Helical" evidence="7">
    <location>
        <begin position="462"/>
        <end position="481"/>
    </location>
</feature>
<dbReference type="GeneID" id="27688470"/>
<dbReference type="eggNOG" id="KOG2615">
    <property type="taxonomic scope" value="Eukaryota"/>
</dbReference>
<evidence type="ECO:0000313" key="10">
    <source>
        <dbReference type="Proteomes" id="UP000053201"/>
    </source>
</evidence>
<dbReference type="GO" id="GO:0022857">
    <property type="term" value="F:transmembrane transporter activity"/>
    <property type="evidence" value="ECO:0007669"/>
    <property type="project" value="InterPro"/>
</dbReference>
<organism evidence="9 10">
    <name type="scientific">Spizellomyces punctatus (strain DAOM BR117)</name>
    <dbReference type="NCBI Taxonomy" id="645134"/>
    <lineage>
        <taxon>Eukaryota</taxon>
        <taxon>Fungi</taxon>
        <taxon>Fungi incertae sedis</taxon>
        <taxon>Chytridiomycota</taxon>
        <taxon>Chytridiomycota incertae sedis</taxon>
        <taxon>Chytridiomycetes</taxon>
        <taxon>Spizellomycetales</taxon>
        <taxon>Spizellomycetaceae</taxon>
        <taxon>Spizellomyces</taxon>
    </lineage>
</organism>
<feature type="transmembrane region" description="Helical" evidence="7">
    <location>
        <begin position="25"/>
        <end position="46"/>
    </location>
</feature>
<keyword evidence="2" id="KW-0813">Transport</keyword>
<dbReference type="InterPro" id="IPR036259">
    <property type="entry name" value="MFS_trans_sf"/>
</dbReference>
<dbReference type="Proteomes" id="UP000053201">
    <property type="component" value="Unassembled WGS sequence"/>
</dbReference>
<dbReference type="PANTHER" id="PTHR23504:SF31">
    <property type="entry name" value="MAJOR FACILITATOR SUPERFAMILY DOMAIN-CONTAINING PROTEIN 10"/>
    <property type="match status" value="1"/>
</dbReference>
<feature type="compositionally biased region" description="Low complexity" evidence="6">
    <location>
        <begin position="259"/>
        <end position="271"/>
    </location>
</feature>
<name>A0A0L0HDZ6_SPIPD</name>
<evidence type="ECO:0000259" key="8">
    <source>
        <dbReference type="PROSITE" id="PS50850"/>
    </source>
</evidence>
<evidence type="ECO:0000313" key="9">
    <source>
        <dbReference type="EMBL" id="KNC99675.1"/>
    </source>
</evidence>
<dbReference type="Pfam" id="PF07690">
    <property type="entry name" value="MFS_1"/>
    <property type="match status" value="1"/>
</dbReference>
<gene>
    <name evidence="9" type="ORF">SPPG_05058</name>
</gene>
<reference evidence="9 10" key="1">
    <citation type="submission" date="2009-08" db="EMBL/GenBank/DDBJ databases">
        <title>The Genome Sequence of Spizellomyces punctatus strain DAOM BR117.</title>
        <authorList>
            <consortium name="The Broad Institute Genome Sequencing Platform"/>
            <person name="Russ C."/>
            <person name="Cuomo C."/>
            <person name="Shea T."/>
            <person name="Young S.K."/>
            <person name="Zeng Q."/>
            <person name="Koehrsen M."/>
            <person name="Haas B."/>
            <person name="Borodovsky M."/>
            <person name="Guigo R."/>
            <person name="Alvarado L."/>
            <person name="Berlin A."/>
            <person name="Bochicchio J."/>
            <person name="Borenstein D."/>
            <person name="Chapman S."/>
            <person name="Chen Z."/>
            <person name="Engels R."/>
            <person name="Freedman E."/>
            <person name="Gellesch M."/>
            <person name="Goldberg J."/>
            <person name="Griggs A."/>
            <person name="Gujja S."/>
            <person name="Heiman D."/>
            <person name="Hepburn T."/>
            <person name="Howarth C."/>
            <person name="Jen D."/>
            <person name="Larson L."/>
            <person name="Lewis B."/>
            <person name="Mehta T."/>
            <person name="Park D."/>
            <person name="Pearson M."/>
            <person name="Roberts A."/>
            <person name="Saif S."/>
            <person name="Shenoy N."/>
            <person name="Sisk P."/>
            <person name="Stolte C."/>
            <person name="Sykes S."/>
            <person name="Thomson T."/>
            <person name="Walk T."/>
            <person name="White J."/>
            <person name="Yandava C."/>
            <person name="Burger G."/>
            <person name="Gray M.W."/>
            <person name="Holland P.W.H."/>
            <person name="King N."/>
            <person name="Lang F.B.F."/>
            <person name="Roger A.J."/>
            <person name="Ruiz-Trillo I."/>
            <person name="Lander E."/>
            <person name="Nusbaum C."/>
        </authorList>
    </citation>
    <scope>NUCLEOTIDE SEQUENCE [LARGE SCALE GENOMIC DNA]</scope>
    <source>
        <strain evidence="9 10">DAOM BR117</strain>
    </source>
</reference>
<dbReference type="PROSITE" id="PS50850">
    <property type="entry name" value="MFS"/>
    <property type="match status" value="1"/>
</dbReference>
<dbReference type="InterPro" id="IPR020846">
    <property type="entry name" value="MFS_dom"/>
</dbReference>
<dbReference type="FunFam" id="1.20.1250.20:FF:000223">
    <property type="entry name" value="Major facilitator superfamily domain-containing protein"/>
    <property type="match status" value="1"/>
</dbReference>
<dbReference type="PROSITE" id="PS00216">
    <property type="entry name" value="SUGAR_TRANSPORT_1"/>
    <property type="match status" value="1"/>
</dbReference>
<feature type="transmembrane region" description="Helical" evidence="7">
    <location>
        <begin position="122"/>
        <end position="140"/>
    </location>
</feature>
<dbReference type="InterPro" id="IPR011701">
    <property type="entry name" value="MFS"/>
</dbReference>
<accession>A0A0L0HDZ6</accession>
<evidence type="ECO:0000256" key="7">
    <source>
        <dbReference type="SAM" id="Phobius"/>
    </source>
</evidence>
<feature type="transmembrane region" description="Helical" evidence="7">
    <location>
        <begin position="88"/>
        <end position="110"/>
    </location>
</feature>
<dbReference type="PANTHER" id="PTHR23504">
    <property type="entry name" value="MAJOR FACILITATOR SUPERFAMILY DOMAIN-CONTAINING PROTEIN 10"/>
    <property type="match status" value="1"/>
</dbReference>
<keyword evidence="5 7" id="KW-0472">Membrane</keyword>
<dbReference type="GO" id="GO:0016020">
    <property type="term" value="C:membrane"/>
    <property type="evidence" value="ECO:0007669"/>
    <property type="project" value="UniProtKB-SubCell"/>
</dbReference>
<feature type="transmembrane region" description="Helical" evidence="7">
    <location>
        <begin position="384"/>
        <end position="407"/>
    </location>
</feature>
<dbReference type="Gene3D" id="1.20.1250.20">
    <property type="entry name" value="MFS general substrate transporter like domains"/>
    <property type="match status" value="1"/>
</dbReference>
<dbReference type="STRING" id="645134.A0A0L0HDZ6"/>
<feature type="transmembrane region" description="Helical" evidence="7">
    <location>
        <begin position="292"/>
        <end position="309"/>
    </location>
</feature>
<dbReference type="AlphaFoldDB" id="A0A0L0HDZ6"/>
<evidence type="ECO:0000256" key="4">
    <source>
        <dbReference type="ARBA" id="ARBA00022989"/>
    </source>
</evidence>
<evidence type="ECO:0000256" key="5">
    <source>
        <dbReference type="ARBA" id="ARBA00023136"/>
    </source>
</evidence>
<keyword evidence="10" id="KW-1185">Reference proteome</keyword>